<name>A0A3N4LUZ9_9PEZI</name>
<dbReference type="Proteomes" id="UP000267821">
    <property type="component" value="Unassembled WGS sequence"/>
</dbReference>
<dbReference type="InterPro" id="IPR051165">
    <property type="entry name" value="Multifunctional_ANK_Repeat"/>
</dbReference>
<gene>
    <name evidence="5" type="ORF">L211DRAFT_840204</name>
</gene>
<dbReference type="PROSITE" id="PS50088">
    <property type="entry name" value="ANK_REPEAT"/>
    <property type="match status" value="2"/>
</dbReference>
<dbReference type="SMART" id="SM00248">
    <property type="entry name" value="ANK"/>
    <property type="match status" value="3"/>
</dbReference>
<keyword evidence="2 3" id="KW-0040">ANK repeat</keyword>
<evidence type="ECO:0000313" key="5">
    <source>
        <dbReference type="EMBL" id="RPB21845.1"/>
    </source>
</evidence>
<evidence type="ECO:0000256" key="4">
    <source>
        <dbReference type="SAM" id="SignalP"/>
    </source>
</evidence>
<reference evidence="5 6" key="1">
    <citation type="journal article" date="2018" name="Nat. Ecol. Evol.">
        <title>Pezizomycetes genomes reveal the molecular basis of ectomycorrhizal truffle lifestyle.</title>
        <authorList>
            <person name="Murat C."/>
            <person name="Payen T."/>
            <person name="Noel B."/>
            <person name="Kuo A."/>
            <person name="Morin E."/>
            <person name="Chen J."/>
            <person name="Kohler A."/>
            <person name="Krizsan K."/>
            <person name="Balestrini R."/>
            <person name="Da Silva C."/>
            <person name="Montanini B."/>
            <person name="Hainaut M."/>
            <person name="Levati E."/>
            <person name="Barry K.W."/>
            <person name="Belfiori B."/>
            <person name="Cichocki N."/>
            <person name="Clum A."/>
            <person name="Dockter R.B."/>
            <person name="Fauchery L."/>
            <person name="Guy J."/>
            <person name="Iotti M."/>
            <person name="Le Tacon F."/>
            <person name="Lindquist E.A."/>
            <person name="Lipzen A."/>
            <person name="Malagnac F."/>
            <person name="Mello A."/>
            <person name="Molinier V."/>
            <person name="Miyauchi S."/>
            <person name="Poulain J."/>
            <person name="Riccioni C."/>
            <person name="Rubini A."/>
            <person name="Sitrit Y."/>
            <person name="Splivallo R."/>
            <person name="Traeger S."/>
            <person name="Wang M."/>
            <person name="Zifcakova L."/>
            <person name="Wipf D."/>
            <person name="Zambonelli A."/>
            <person name="Paolocci F."/>
            <person name="Nowrousian M."/>
            <person name="Ottonello S."/>
            <person name="Baldrian P."/>
            <person name="Spatafora J.W."/>
            <person name="Henrissat B."/>
            <person name="Nagy L.G."/>
            <person name="Aury J.M."/>
            <person name="Wincker P."/>
            <person name="Grigoriev I.V."/>
            <person name="Bonfante P."/>
            <person name="Martin F.M."/>
        </authorList>
    </citation>
    <scope>NUCLEOTIDE SEQUENCE [LARGE SCALE GENOMIC DNA]</scope>
    <source>
        <strain evidence="5 6">ATCC MYA-4762</strain>
    </source>
</reference>
<sequence length="322" mass="34935">MTPPNRPISIFLIVNIILISCVMATSSSSTNRQTEHQQPLLSNGHNALLDYDPADLNQPLLSLITTNDLPGFHSLLPNTPPSVLTAALNLCLRNNKPSFIPPLLTHNAPFNRHTALEAIRGQNSTTLSLLLSPPHSMSPHGTSTSGHMTRPIELALRLNNLQLVSILLAHGADIDSHEFEVALTHSSSELVKRLIEASEEAKYQVYRIGALQIAAGAGNLEMVEFLLGLPGMSIDGRPRGWRKGTTALMEAVGKGRVEIVAYLLMNGADPELGNGEGEGSYKKPVELARELEDGDEKTEILELLKLAGEEGEEQGDEVRMEL</sequence>
<dbReference type="EMBL" id="ML121556">
    <property type="protein sequence ID" value="RPB21845.1"/>
    <property type="molecule type" value="Genomic_DNA"/>
</dbReference>
<organism evidence="5 6">
    <name type="scientific">Terfezia boudieri ATCC MYA-4762</name>
    <dbReference type="NCBI Taxonomy" id="1051890"/>
    <lineage>
        <taxon>Eukaryota</taxon>
        <taxon>Fungi</taxon>
        <taxon>Dikarya</taxon>
        <taxon>Ascomycota</taxon>
        <taxon>Pezizomycotina</taxon>
        <taxon>Pezizomycetes</taxon>
        <taxon>Pezizales</taxon>
        <taxon>Pezizaceae</taxon>
        <taxon>Terfezia</taxon>
    </lineage>
</organism>
<feature type="chain" id="PRO_5018022533" evidence="4">
    <location>
        <begin position="25"/>
        <end position="322"/>
    </location>
</feature>
<dbReference type="InterPro" id="IPR002110">
    <property type="entry name" value="Ankyrin_rpt"/>
</dbReference>
<dbReference type="STRING" id="1051890.A0A3N4LUZ9"/>
<keyword evidence="4" id="KW-0732">Signal</keyword>
<protein>
    <submittedName>
        <fullName evidence="5">Ankyrin</fullName>
    </submittedName>
</protein>
<evidence type="ECO:0000256" key="3">
    <source>
        <dbReference type="PROSITE-ProRule" id="PRU00023"/>
    </source>
</evidence>
<evidence type="ECO:0000256" key="2">
    <source>
        <dbReference type="ARBA" id="ARBA00023043"/>
    </source>
</evidence>
<evidence type="ECO:0000256" key="1">
    <source>
        <dbReference type="ARBA" id="ARBA00022737"/>
    </source>
</evidence>
<dbReference type="PANTHER" id="PTHR24123">
    <property type="entry name" value="ANKYRIN REPEAT-CONTAINING"/>
    <property type="match status" value="1"/>
</dbReference>
<dbReference type="PROSITE" id="PS51257">
    <property type="entry name" value="PROKAR_LIPOPROTEIN"/>
    <property type="match status" value="1"/>
</dbReference>
<dbReference type="SUPFAM" id="SSF48403">
    <property type="entry name" value="Ankyrin repeat"/>
    <property type="match status" value="1"/>
</dbReference>
<accession>A0A3N4LUZ9</accession>
<keyword evidence="1" id="KW-0677">Repeat</keyword>
<proteinExistence type="predicted"/>
<dbReference type="Gene3D" id="1.25.40.20">
    <property type="entry name" value="Ankyrin repeat-containing domain"/>
    <property type="match status" value="2"/>
</dbReference>
<dbReference type="AlphaFoldDB" id="A0A3N4LUZ9"/>
<feature type="signal peptide" evidence="4">
    <location>
        <begin position="1"/>
        <end position="24"/>
    </location>
</feature>
<dbReference type="InParanoid" id="A0A3N4LUZ9"/>
<dbReference type="PANTHER" id="PTHR24123:SF33">
    <property type="entry name" value="PROTEIN HOS4"/>
    <property type="match status" value="1"/>
</dbReference>
<keyword evidence="6" id="KW-1185">Reference proteome</keyword>
<dbReference type="PROSITE" id="PS50297">
    <property type="entry name" value="ANK_REP_REGION"/>
    <property type="match status" value="2"/>
</dbReference>
<dbReference type="Pfam" id="PF12796">
    <property type="entry name" value="Ank_2"/>
    <property type="match status" value="1"/>
</dbReference>
<feature type="repeat" description="ANK" evidence="3">
    <location>
        <begin position="147"/>
        <end position="179"/>
    </location>
</feature>
<dbReference type="OrthoDB" id="426293at2759"/>
<evidence type="ECO:0000313" key="6">
    <source>
        <dbReference type="Proteomes" id="UP000267821"/>
    </source>
</evidence>
<feature type="repeat" description="ANK" evidence="3">
    <location>
        <begin position="243"/>
        <end position="275"/>
    </location>
</feature>
<dbReference type="InterPro" id="IPR036770">
    <property type="entry name" value="Ankyrin_rpt-contain_sf"/>
</dbReference>